<evidence type="ECO:0000256" key="1">
    <source>
        <dbReference type="ARBA" id="ARBA00001946"/>
    </source>
</evidence>
<sequence>MEFEEKVEKIEEIYQGAILDVAKETVRLPDGQTAYREIIHHSGAVGVLAITPEDKIVLVRQWRSPLRKTTLEIPAGKIDPGEELTPLATVKRELNEEVRYQAGNIQEVNSYYNSVGYSDEIMYFYYATDLKPVEEPLPRDDGEFIEVVELTFEQAQAELKKGTEICDSKTIMALWYWELLRK</sequence>
<dbReference type="SUPFAM" id="SSF55811">
    <property type="entry name" value="Nudix"/>
    <property type="match status" value="1"/>
</dbReference>
<comment type="caution">
    <text evidence="4">The sequence shown here is derived from an EMBL/GenBank/DDBJ whole genome shotgun (WGS) entry which is preliminary data.</text>
</comment>
<dbReference type="AlphaFoldDB" id="A0A0R2KI21"/>
<dbReference type="GO" id="GO:0005829">
    <property type="term" value="C:cytosol"/>
    <property type="evidence" value="ECO:0007669"/>
    <property type="project" value="TreeGrafter"/>
</dbReference>
<dbReference type="PANTHER" id="PTHR11839">
    <property type="entry name" value="UDP/ADP-SUGAR PYROPHOSPHATASE"/>
    <property type="match status" value="1"/>
</dbReference>
<comment type="cofactor">
    <cofactor evidence="1">
        <name>Mg(2+)</name>
        <dbReference type="ChEBI" id="CHEBI:18420"/>
    </cofactor>
</comment>
<dbReference type="CDD" id="cd03424">
    <property type="entry name" value="NUDIX_ADPRase_Nudt5_UGPPase_Nudt14"/>
    <property type="match status" value="1"/>
</dbReference>
<dbReference type="InterPro" id="IPR015797">
    <property type="entry name" value="NUDIX_hydrolase-like_dom_sf"/>
</dbReference>
<dbReference type="eggNOG" id="COG0494">
    <property type="taxonomic scope" value="Bacteria"/>
</dbReference>
<accession>A0A0R2KI21</accession>
<evidence type="ECO:0000259" key="3">
    <source>
        <dbReference type="PROSITE" id="PS51462"/>
    </source>
</evidence>
<dbReference type="Proteomes" id="UP000051500">
    <property type="component" value="Unassembled WGS sequence"/>
</dbReference>
<dbReference type="PANTHER" id="PTHR11839:SF18">
    <property type="entry name" value="NUDIX HYDROLASE DOMAIN-CONTAINING PROTEIN"/>
    <property type="match status" value="1"/>
</dbReference>
<gene>
    <name evidence="4" type="ORF">IV53_GL000922</name>
</gene>
<feature type="domain" description="Nudix hydrolase" evidence="3">
    <location>
        <begin position="40"/>
        <end position="172"/>
    </location>
</feature>
<dbReference type="InterPro" id="IPR000086">
    <property type="entry name" value="NUDIX_hydrolase_dom"/>
</dbReference>
<reference evidence="4 5" key="1">
    <citation type="journal article" date="2015" name="Genome Announc.">
        <title>Expanding the biotechnology potential of lactobacilli through comparative genomics of 213 strains and associated genera.</title>
        <authorList>
            <person name="Sun Z."/>
            <person name="Harris H.M."/>
            <person name="McCann A."/>
            <person name="Guo C."/>
            <person name="Argimon S."/>
            <person name="Zhang W."/>
            <person name="Yang X."/>
            <person name="Jeffery I.B."/>
            <person name="Cooney J.C."/>
            <person name="Kagawa T.F."/>
            <person name="Liu W."/>
            <person name="Song Y."/>
            <person name="Salvetti E."/>
            <person name="Wrobel A."/>
            <person name="Rasinkangas P."/>
            <person name="Parkhill J."/>
            <person name="Rea M.C."/>
            <person name="O'Sullivan O."/>
            <person name="Ritari J."/>
            <person name="Douillard F.P."/>
            <person name="Paul Ross R."/>
            <person name="Yang R."/>
            <person name="Briner A.E."/>
            <person name="Felis G.E."/>
            <person name="de Vos W.M."/>
            <person name="Barrangou R."/>
            <person name="Klaenhammer T.R."/>
            <person name="Caufield P.W."/>
            <person name="Cui Y."/>
            <person name="Zhang H."/>
            <person name="O'Toole P.W."/>
        </authorList>
    </citation>
    <scope>NUCLEOTIDE SEQUENCE [LARGE SCALE GENOMIC DNA]</scope>
    <source>
        <strain evidence="4 5">DSM 22408</strain>
    </source>
</reference>
<organism evidence="4 5">
    <name type="scientific">Ligilactobacillus ceti DSM 22408</name>
    <dbReference type="NCBI Taxonomy" id="1122146"/>
    <lineage>
        <taxon>Bacteria</taxon>
        <taxon>Bacillati</taxon>
        <taxon>Bacillota</taxon>
        <taxon>Bacilli</taxon>
        <taxon>Lactobacillales</taxon>
        <taxon>Lactobacillaceae</taxon>
        <taxon>Ligilactobacillus</taxon>
    </lineage>
</organism>
<dbReference type="PATRIC" id="fig|1122146.4.peg.956"/>
<dbReference type="RefSeq" id="WP_027107354.1">
    <property type="nucleotide sequence ID" value="NZ_JQBZ01000025.1"/>
</dbReference>
<dbReference type="FunFam" id="3.90.79.10:FF:000024">
    <property type="entry name" value="ADP-ribose pyrophosphatase"/>
    <property type="match status" value="1"/>
</dbReference>
<dbReference type="EMBL" id="JQBZ01000025">
    <property type="protein sequence ID" value="KRN88952.1"/>
    <property type="molecule type" value="Genomic_DNA"/>
</dbReference>
<dbReference type="GO" id="GO:0006753">
    <property type="term" value="P:nucleoside phosphate metabolic process"/>
    <property type="evidence" value="ECO:0007669"/>
    <property type="project" value="TreeGrafter"/>
</dbReference>
<dbReference type="OrthoDB" id="9806150at2"/>
<proteinExistence type="predicted"/>
<dbReference type="GO" id="GO:0019693">
    <property type="term" value="P:ribose phosphate metabolic process"/>
    <property type="evidence" value="ECO:0007669"/>
    <property type="project" value="TreeGrafter"/>
</dbReference>
<dbReference type="STRING" id="1122146.IV53_GL000922"/>
<keyword evidence="5" id="KW-1185">Reference proteome</keyword>
<evidence type="ECO:0000313" key="5">
    <source>
        <dbReference type="Proteomes" id="UP000051500"/>
    </source>
</evidence>
<dbReference type="Gene3D" id="3.90.79.10">
    <property type="entry name" value="Nucleoside Triphosphate Pyrophosphohydrolase"/>
    <property type="match status" value="1"/>
</dbReference>
<evidence type="ECO:0000313" key="4">
    <source>
        <dbReference type="EMBL" id="KRN88952.1"/>
    </source>
</evidence>
<name>A0A0R2KI21_9LACO</name>
<dbReference type="GO" id="GO:0016787">
    <property type="term" value="F:hydrolase activity"/>
    <property type="evidence" value="ECO:0007669"/>
    <property type="project" value="UniProtKB-KW"/>
</dbReference>
<dbReference type="Pfam" id="PF00293">
    <property type="entry name" value="NUDIX"/>
    <property type="match status" value="1"/>
</dbReference>
<keyword evidence="2" id="KW-0378">Hydrolase</keyword>
<protein>
    <submittedName>
        <fullName evidence="4">MutT NUDIX family protein</fullName>
    </submittedName>
</protein>
<evidence type="ECO:0000256" key="2">
    <source>
        <dbReference type="ARBA" id="ARBA00022801"/>
    </source>
</evidence>
<dbReference type="PROSITE" id="PS51462">
    <property type="entry name" value="NUDIX"/>
    <property type="match status" value="1"/>
</dbReference>